<dbReference type="RefSeq" id="WP_092703165.1">
    <property type="nucleotide sequence ID" value="NZ_FOSR01000006.1"/>
</dbReference>
<evidence type="ECO:0000313" key="2">
    <source>
        <dbReference type="EMBL" id="SFK74720.1"/>
    </source>
</evidence>
<keyword evidence="1" id="KW-0732">Signal</keyword>
<accession>A0A1I4C273</accession>
<reference evidence="3" key="1">
    <citation type="submission" date="2016-10" db="EMBL/GenBank/DDBJ databases">
        <authorList>
            <person name="Varghese N."/>
            <person name="Submissions S."/>
        </authorList>
    </citation>
    <scope>NUCLEOTIDE SEQUENCE [LARGE SCALE GENOMIC DNA]</scope>
    <source>
        <strain evidence="3">MO64</strain>
    </source>
</reference>
<feature type="chain" id="PRO_5011555539" evidence="1">
    <location>
        <begin position="32"/>
        <end position="265"/>
    </location>
</feature>
<gene>
    <name evidence="2" type="ORF">SAMN05192579_10655</name>
</gene>
<dbReference type="Proteomes" id="UP000198725">
    <property type="component" value="Unassembled WGS sequence"/>
</dbReference>
<protein>
    <submittedName>
        <fullName evidence="2">Outer membrane scaffolding protein for murein synthesis, MipA/OmpV family</fullName>
    </submittedName>
</protein>
<dbReference type="InterPro" id="IPR010583">
    <property type="entry name" value="MipA"/>
</dbReference>
<proteinExistence type="predicted"/>
<dbReference type="AlphaFoldDB" id="A0A1I4C273"/>
<name>A0A1I4C273_9GAMM</name>
<dbReference type="EMBL" id="FOSR01000006">
    <property type="protein sequence ID" value="SFK74720.1"/>
    <property type="molecule type" value="Genomic_DNA"/>
</dbReference>
<dbReference type="Pfam" id="PF06629">
    <property type="entry name" value="MipA"/>
    <property type="match status" value="1"/>
</dbReference>
<feature type="signal peptide" evidence="1">
    <location>
        <begin position="1"/>
        <end position="31"/>
    </location>
</feature>
<keyword evidence="3" id="KW-1185">Reference proteome</keyword>
<evidence type="ECO:0000256" key="1">
    <source>
        <dbReference type="SAM" id="SignalP"/>
    </source>
</evidence>
<sequence>MNHAHPLSRIWRQWLPAGLLACLLSTQVCLADSDVQPTFAGGIGVERMPAWPGAKTARNQPVPYVDIEIPGHLSLSTMDGLQFDLIGGPVLHGGVYGDYQWGRDGDDLGALRSKINTLSPRLTLGGYLEWQLSKQMDAGVDLSHDTQGAGAYLRLYAEWDLPSVGLLHHSLQLSWQAMNHAAMNRFFGVTTEQADALGVRAWQPGAGSQLATLEYDLFMPTSPHTGFALALAYGQLLGAAGDSPLVTRFGSRSQWNESLAFIYHR</sequence>
<evidence type="ECO:0000313" key="3">
    <source>
        <dbReference type="Proteomes" id="UP000198725"/>
    </source>
</evidence>
<organism evidence="2 3">
    <name type="scientific">Rhodanobacter glycinis</name>
    <dbReference type="NCBI Taxonomy" id="582702"/>
    <lineage>
        <taxon>Bacteria</taxon>
        <taxon>Pseudomonadati</taxon>
        <taxon>Pseudomonadota</taxon>
        <taxon>Gammaproteobacteria</taxon>
        <taxon>Lysobacterales</taxon>
        <taxon>Rhodanobacteraceae</taxon>
        <taxon>Rhodanobacter</taxon>
    </lineage>
</organism>